<feature type="transmembrane region" description="Helical" evidence="4">
    <location>
        <begin position="191"/>
        <end position="211"/>
    </location>
</feature>
<keyword evidence="4" id="KW-0812">Transmembrane</keyword>
<dbReference type="Gene3D" id="1.20.1250.20">
    <property type="entry name" value="MFS general substrate transporter like domains"/>
    <property type="match status" value="2"/>
</dbReference>
<organism evidence="5 6">
    <name type="scientific">Ramularia collo-cygni</name>
    <dbReference type="NCBI Taxonomy" id="112498"/>
    <lineage>
        <taxon>Eukaryota</taxon>
        <taxon>Fungi</taxon>
        <taxon>Dikarya</taxon>
        <taxon>Ascomycota</taxon>
        <taxon>Pezizomycotina</taxon>
        <taxon>Dothideomycetes</taxon>
        <taxon>Dothideomycetidae</taxon>
        <taxon>Mycosphaerellales</taxon>
        <taxon>Mycosphaerellaceae</taxon>
        <taxon>Ramularia</taxon>
    </lineage>
</organism>
<accession>A0A2D3UUU8</accession>
<feature type="transmembrane region" description="Helical" evidence="4">
    <location>
        <begin position="358"/>
        <end position="375"/>
    </location>
</feature>
<dbReference type="PANTHER" id="PTHR11360">
    <property type="entry name" value="MONOCARBOXYLATE TRANSPORTER"/>
    <property type="match status" value="1"/>
</dbReference>
<feature type="region of interest" description="Disordered" evidence="3">
    <location>
        <begin position="1"/>
        <end position="56"/>
    </location>
</feature>
<dbReference type="Proteomes" id="UP000225277">
    <property type="component" value="Unassembled WGS sequence"/>
</dbReference>
<dbReference type="OrthoDB" id="6509908at2759"/>
<dbReference type="InterPro" id="IPR036259">
    <property type="entry name" value="MFS_trans_sf"/>
</dbReference>
<sequence length="456" mass="48357">MSESNVELDAEKGSLDSGSISRNASIPQAAGEDSRSLTTEQGVGAPKPQEPTDKQPPIDHGSVAWLQCLGAFCIFFCSWGMIGGYGAFQSFYEASKLPHSSPSAISWIGSLQGTLMLFGSALVGPLYDCGYFKLLLPVGSICTVLGMMLTSISTKYWHFILTQGVLNGIGLALIFLPTLASLPTWFVKRRALAISLASSGSGIGGILFPIIFNNLQPRIGFGWTVRTLAFILLALLLLANLFWKQRTKPAGPRKLFDASAWRDGPYVLVAITSLLGYVGIYIPFFYMQVYATSGAVMDVKASIIPYLLPLINVGYSIGRVVPGVVADRIGAFNTLIPCLLASGILAFCWNAVHSDAGLIVWCILFGFISAPLGSLDPATIVGVTPDLSALGVWMGMMFVPLGTGLLIGAPIGGAILDGTGDYLYLQVFCGCALIGSSVALAASRILKTGVVLKVKY</sequence>
<dbReference type="GeneID" id="35606787"/>
<dbReference type="AlphaFoldDB" id="A0A2D3UUU8"/>
<feature type="compositionally biased region" description="Polar residues" evidence="3">
    <location>
        <begin position="16"/>
        <end position="26"/>
    </location>
</feature>
<dbReference type="CDD" id="cd17352">
    <property type="entry name" value="MFS_MCT_SLC16"/>
    <property type="match status" value="1"/>
</dbReference>
<evidence type="ECO:0000313" key="6">
    <source>
        <dbReference type="Proteomes" id="UP000225277"/>
    </source>
</evidence>
<keyword evidence="4" id="KW-0472">Membrane</keyword>
<feature type="transmembrane region" description="Helical" evidence="4">
    <location>
        <begin position="105"/>
        <end position="127"/>
    </location>
</feature>
<proteinExistence type="inferred from homology"/>
<keyword evidence="4" id="KW-1133">Transmembrane helix</keyword>
<reference evidence="5 6" key="1">
    <citation type="submission" date="2016-03" db="EMBL/GenBank/DDBJ databases">
        <authorList>
            <person name="Ploux O."/>
        </authorList>
    </citation>
    <scope>NUCLEOTIDE SEQUENCE [LARGE SCALE GENOMIC DNA]</scope>
    <source>
        <strain evidence="5 6">URUG2</strain>
    </source>
</reference>
<feature type="transmembrane region" description="Helical" evidence="4">
    <location>
        <begin position="223"/>
        <end position="243"/>
    </location>
</feature>
<comment type="subcellular location">
    <subcellularLocation>
        <location evidence="1">Membrane</location>
        <topology evidence="1">Multi-pass membrane protein</topology>
    </subcellularLocation>
</comment>
<dbReference type="RefSeq" id="XP_023621613.1">
    <property type="nucleotide sequence ID" value="XM_023765845.1"/>
</dbReference>
<dbReference type="SUPFAM" id="SSF103473">
    <property type="entry name" value="MFS general substrate transporter"/>
    <property type="match status" value="1"/>
</dbReference>
<feature type="transmembrane region" description="Helical" evidence="4">
    <location>
        <begin position="159"/>
        <end position="179"/>
    </location>
</feature>
<dbReference type="GO" id="GO:0016020">
    <property type="term" value="C:membrane"/>
    <property type="evidence" value="ECO:0007669"/>
    <property type="project" value="UniProtKB-SubCell"/>
</dbReference>
<keyword evidence="6" id="KW-1185">Reference proteome</keyword>
<dbReference type="GO" id="GO:0022857">
    <property type="term" value="F:transmembrane transporter activity"/>
    <property type="evidence" value="ECO:0007669"/>
    <property type="project" value="InterPro"/>
</dbReference>
<feature type="transmembrane region" description="Helical" evidence="4">
    <location>
        <begin position="306"/>
        <end position="325"/>
    </location>
</feature>
<feature type="transmembrane region" description="Helical" evidence="4">
    <location>
        <begin position="264"/>
        <end position="286"/>
    </location>
</feature>
<dbReference type="InterPro" id="IPR011701">
    <property type="entry name" value="MFS"/>
</dbReference>
<feature type="transmembrane region" description="Helical" evidence="4">
    <location>
        <begin position="134"/>
        <end position="153"/>
    </location>
</feature>
<feature type="transmembrane region" description="Helical" evidence="4">
    <location>
        <begin position="332"/>
        <end position="352"/>
    </location>
</feature>
<dbReference type="Pfam" id="PF07690">
    <property type="entry name" value="MFS_1"/>
    <property type="match status" value="1"/>
</dbReference>
<feature type="transmembrane region" description="Helical" evidence="4">
    <location>
        <begin position="423"/>
        <end position="446"/>
    </location>
</feature>
<dbReference type="PANTHER" id="PTHR11360:SF234">
    <property type="entry name" value="MFS-TYPE TRANSPORTER DBAD-RELATED"/>
    <property type="match status" value="1"/>
</dbReference>
<evidence type="ECO:0000313" key="5">
    <source>
        <dbReference type="EMBL" id="CZT14716.1"/>
    </source>
</evidence>
<gene>
    <name evidence="5" type="ORF">RCC_12234</name>
</gene>
<comment type="similarity">
    <text evidence="2">Belongs to the major facilitator superfamily. Monocarboxylate porter (TC 2.A.1.13) family.</text>
</comment>
<protein>
    <submittedName>
        <fullName evidence="5">Related to monocarboxylate transporter</fullName>
    </submittedName>
</protein>
<evidence type="ECO:0000256" key="4">
    <source>
        <dbReference type="SAM" id="Phobius"/>
    </source>
</evidence>
<evidence type="ECO:0000256" key="1">
    <source>
        <dbReference type="ARBA" id="ARBA00004141"/>
    </source>
</evidence>
<feature type="transmembrane region" description="Helical" evidence="4">
    <location>
        <begin position="387"/>
        <end position="411"/>
    </location>
</feature>
<feature type="transmembrane region" description="Helical" evidence="4">
    <location>
        <begin position="63"/>
        <end position="85"/>
    </location>
</feature>
<evidence type="ECO:0000256" key="3">
    <source>
        <dbReference type="SAM" id="MobiDB-lite"/>
    </source>
</evidence>
<dbReference type="EMBL" id="FJUY01000001">
    <property type="protein sequence ID" value="CZT14716.1"/>
    <property type="molecule type" value="Genomic_DNA"/>
</dbReference>
<evidence type="ECO:0000256" key="2">
    <source>
        <dbReference type="ARBA" id="ARBA00006727"/>
    </source>
</evidence>
<dbReference type="InterPro" id="IPR050327">
    <property type="entry name" value="Proton-linked_MCT"/>
</dbReference>
<name>A0A2D3UUU8_9PEZI</name>